<organism evidence="3 4">
    <name type="scientific">Lentzea pudingi</name>
    <dbReference type="NCBI Taxonomy" id="1789439"/>
    <lineage>
        <taxon>Bacteria</taxon>
        <taxon>Bacillati</taxon>
        <taxon>Actinomycetota</taxon>
        <taxon>Actinomycetes</taxon>
        <taxon>Pseudonocardiales</taxon>
        <taxon>Pseudonocardiaceae</taxon>
        <taxon>Lentzea</taxon>
    </lineage>
</organism>
<reference evidence="4" key="1">
    <citation type="journal article" date="2019" name="Int. J. Syst. Evol. Microbiol.">
        <title>The Global Catalogue of Microorganisms (GCM) 10K type strain sequencing project: providing services to taxonomists for standard genome sequencing and annotation.</title>
        <authorList>
            <consortium name="The Broad Institute Genomics Platform"/>
            <consortium name="The Broad Institute Genome Sequencing Center for Infectious Disease"/>
            <person name="Wu L."/>
            <person name="Ma J."/>
        </authorList>
    </citation>
    <scope>NUCLEOTIDE SEQUENCE [LARGE SCALE GENOMIC DNA]</scope>
    <source>
        <strain evidence="4">CGMCC 4.7319</strain>
    </source>
</reference>
<dbReference type="Proteomes" id="UP000597656">
    <property type="component" value="Unassembled WGS sequence"/>
</dbReference>
<dbReference type="Pfam" id="PF11774">
    <property type="entry name" value="Lsr2"/>
    <property type="match status" value="1"/>
</dbReference>
<keyword evidence="4" id="KW-1185">Reference proteome</keyword>
<gene>
    <name evidence="3" type="ORF">GCM10011609_28180</name>
</gene>
<feature type="compositionally biased region" description="Basic and acidic residues" evidence="1">
    <location>
        <begin position="74"/>
        <end position="83"/>
    </location>
</feature>
<dbReference type="InterPro" id="IPR042261">
    <property type="entry name" value="Lsr2-like_dimerization"/>
</dbReference>
<feature type="domain" description="Lsr2 dimerization" evidence="2">
    <location>
        <begin position="1"/>
        <end position="60"/>
    </location>
</feature>
<protein>
    <recommendedName>
        <fullName evidence="2">Lsr2 dimerization domain-containing protein</fullName>
    </recommendedName>
</protein>
<evidence type="ECO:0000256" key="1">
    <source>
        <dbReference type="SAM" id="MobiDB-lite"/>
    </source>
</evidence>
<dbReference type="InterPro" id="IPR024412">
    <property type="entry name" value="Lsr2_dim_dom"/>
</dbReference>
<accession>A0ABQ2HRP4</accession>
<evidence type="ECO:0000259" key="2">
    <source>
        <dbReference type="Pfam" id="PF11774"/>
    </source>
</evidence>
<evidence type="ECO:0000313" key="4">
    <source>
        <dbReference type="Proteomes" id="UP000597656"/>
    </source>
</evidence>
<comment type="caution">
    <text evidence="3">The sequence shown here is derived from an EMBL/GenBank/DDBJ whole genome shotgun (WGS) entry which is preliminary data.</text>
</comment>
<name>A0ABQ2HRP4_9PSEU</name>
<evidence type="ECO:0000313" key="3">
    <source>
        <dbReference type="EMBL" id="GGM89668.1"/>
    </source>
</evidence>
<dbReference type="EMBL" id="BMNC01000003">
    <property type="protein sequence ID" value="GGM89668.1"/>
    <property type="molecule type" value="Genomic_DNA"/>
</dbReference>
<sequence length="83" mass="9228">MAQKFLVQLVDDLDGSTAEDLETVHFGLDGVTYLIDLSAENADDLRARLREFVAHARQTGGRAAHRHLPIAGEARSEKTRIDR</sequence>
<dbReference type="Gene3D" id="3.30.60.230">
    <property type="entry name" value="Lsr2, dimerization domain"/>
    <property type="match status" value="1"/>
</dbReference>
<proteinExistence type="predicted"/>
<feature type="region of interest" description="Disordered" evidence="1">
    <location>
        <begin position="63"/>
        <end position="83"/>
    </location>
</feature>